<keyword evidence="2" id="KW-0408">Iron</keyword>
<evidence type="ECO:0000256" key="1">
    <source>
        <dbReference type="PIRSR" id="PIRSR006816-1"/>
    </source>
</evidence>
<dbReference type="InterPro" id="IPR039261">
    <property type="entry name" value="FNR_nucleotide-bd"/>
</dbReference>
<dbReference type="GO" id="GO:0050660">
    <property type="term" value="F:flavin adenine dinucleotide binding"/>
    <property type="evidence" value="ECO:0007669"/>
    <property type="project" value="InterPro"/>
</dbReference>
<dbReference type="SUPFAM" id="SSF52343">
    <property type="entry name" value="Ferredoxin reductase-like, C-terminal NADP-linked domain"/>
    <property type="match status" value="1"/>
</dbReference>
<dbReference type="Gene3D" id="3.40.50.80">
    <property type="entry name" value="Nucleotide-binding domain of ferredoxin-NADP reductase (FNR) module"/>
    <property type="match status" value="1"/>
</dbReference>
<dbReference type="CDD" id="cd06219">
    <property type="entry name" value="DHOD_e_trans_like1"/>
    <property type="match status" value="1"/>
</dbReference>
<dbReference type="PANTHER" id="PTHR43513">
    <property type="entry name" value="DIHYDROOROTATE DEHYDROGENASE B (NAD(+)), ELECTRON TRANSFER SUBUNIT"/>
    <property type="match status" value="1"/>
</dbReference>
<dbReference type="InterPro" id="IPR019480">
    <property type="entry name" value="Dihydroorotate_DH_Fe-S-bd"/>
</dbReference>
<dbReference type="RefSeq" id="WP_177528125.1">
    <property type="nucleotide sequence ID" value="NZ_CBCSHE010000013.1"/>
</dbReference>
<keyword evidence="2" id="KW-0001">2Fe-2S</keyword>
<gene>
    <name evidence="4" type="ORF">IWA51_01105</name>
</gene>
<accession>A0A7T3RDQ7</accession>
<organism evidence="4 5">
    <name type="scientific">Treponema peruense</name>
    <dbReference type="NCBI Taxonomy" id="2787628"/>
    <lineage>
        <taxon>Bacteria</taxon>
        <taxon>Pseudomonadati</taxon>
        <taxon>Spirochaetota</taxon>
        <taxon>Spirochaetia</taxon>
        <taxon>Spirochaetales</taxon>
        <taxon>Treponemataceae</taxon>
        <taxon>Treponema</taxon>
    </lineage>
</organism>
<dbReference type="InterPro" id="IPR050353">
    <property type="entry name" value="PyrK_electron_transfer"/>
</dbReference>
<dbReference type="GO" id="GO:0016491">
    <property type="term" value="F:oxidoreductase activity"/>
    <property type="evidence" value="ECO:0007669"/>
    <property type="project" value="InterPro"/>
</dbReference>
<evidence type="ECO:0000313" key="4">
    <source>
        <dbReference type="EMBL" id="QQA01252.1"/>
    </source>
</evidence>
<reference evidence="4 5" key="1">
    <citation type="submission" date="2020-11" db="EMBL/GenBank/DDBJ databases">
        <title>Treponema Peruensis nv. sp., first commensal Treponema isolated from human feces.</title>
        <authorList>
            <person name="Belkhou C."/>
            <person name="Raes J."/>
        </authorList>
    </citation>
    <scope>NUCLEOTIDE SEQUENCE [LARGE SCALE GENOMIC DNA]</scope>
    <source>
        <strain evidence="4 5">RCC2812</strain>
    </source>
</reference>
<comment type="cofactor">
    <cofactor evidence="2">
        <name>[2Fe-2S] cluster</name>
        <dbReference type="ChEBI" id="CHEBI:190135"/>
    </cofactor>
    <text evidence="2">Binds 1 [2Fe-2S] cluster per subunit.</text>
</comment>
<dbReference type="SUPFAM" id="SSF63380">
    <property type="entry name" value="Riboflavin synthase domain-like"/>
    <property type="match status" value="1"/>
</dbReference>
<keyword evidence="2" id="KW-0479">Metal-binding</keyword>
<dbReference type="PIRSF" id="PIRSF006816">
    <property type="entry name" value="Cyc3_hyd_g"/>
    <property type="match status" value="1"/>
</dbReference>
<dbReference type="PANTHER" id="PTHR43513:SF3">
    <property type="entry name" value="DIHYDROOROTATE DEHYDROGENASE B (NAD(+)), ELECTRON TRANSFER SUBUNIT-RELATED"/>
    <property type="match status" value="1"/>
</dbReference>
<dbReference type="KEGG" id="tper:IWA51_01105"/>
<dbReference type="NCBIfam" id="NF004862">
    <property type="entry name" value="PRK06222.1"/>
    <property type="match status" value="1"/>
</dbReference>
<evidence type="ECO:0000259" key="3">
    <source>
        <dbReference type="PROSITE" id="PS51384"/>
    </source>
</evidence>
<dbReference type="InterPro" id="IPR012165">
    <property type="entry name" value="Cyt_c3_hydrogenase_gsu"/>
</dbReference>
<dbReference type="Gene3D" id="2.40.30.10">
    <property type="entry name" value="Translation factors"/>
    <property type="match status" value="1"/>
</dbReference>
<dbReference type="EMBL" id="CP064936">
    <property type="protein sequence ID" value="QQA01252.1"/>
    <property type="molecule type" value="Genomic_DNA"/>
</dbReference>
<name>A0A7T3RDQ7_9SPIR</name>
<evidence type="ECO:0000313" key="5">
    <source>
        <dbReference type="Proteomes" id="UP000595224"/>
    </source>
</evidence>
<sequence>MNKILEKRQLSENVFYMKFEAADIAENRKAGQFLIVQVDTELGERIPLTIADADAKAGWVAIVFQVVGATTYKISKLNPGDYLAGVLGPLGTPSVIEKYDAPVVCVGGGIGTAPLYPIVQAFKAMGNTVKVIIAARTKDLLIFVDEMKAVADEVVIMTDDGSAGEKGVATIPLERYCQEEVPPAEVIAIGPPIMMKFACASTQKYNVKTTVSLNTIMIDGTGMCGGCRVSVGGETKFVCVDGPDFDGHQVDWNNMMMRMKSFKDKETESFHKCRLEAEAEKLAAK</sequence>
<dbReference type="Proteomes" id="UP000595224">
    <property type="component" value="Chromosome"/>
</dbReference>
<dbReference type="Pfam" id="PF10418">
    <property type="entry name" value="DHODB_Fe-S_bind"/>
    <property type="match status" value="1"/>
</dbReference>
<comment type="cofactor">
    <cofactor evidence="1">
        <name>FAD</name>
        <dbReference type="ChEBI" id="CHEBI:57692"/>
    </cofactor>
    <text evidence="1">Binds 1 FAD per subunit.</text>
</comment>
<evidence type="ECO:0000256" key="2">
    <source>
        <dbReference type="PIRSR" id="PIRSR006816-2"/>
    </source>
</evidence>
<dbReference type="InterPro" id="IPR017938">
    <property type="entry name" value="Riboflavin_synthase-like_b-brl"/>
</dbReference>
<dbReference type="AlphaFoldDB" id="A0A7T3RDQ7"/>
<dbReference type="InterPro" id="IPR017927">
    <property type="entry name" value="FAD-bd_FR_type"/>
</dbReference>
<dbReference type="PROSITE" id="PS51384">
    <property type="entry name" value="FAD_FR"/>
    <property type="match status" value="1"/>
</dbReference>
<feature type="binding site" evidence="2">
    <location>
        <position position="239"/>
    </location>
    <ligand>
        <name>[2Fe-2S] cluster</name>
        <dbReference type="ChEBI" id="CHEBI:190135"/>
    </ligand>
</feature>
<protein>
    <submittedName>
        <fullName evidence="4">Sulfide/dihydroorotate dehydrogenase-like FAD/NAD-binding protein</fullName>
    </submittedName>
</protein>
<feature type="domain" description="FAD-binding FR-type" evidence="3">
    <location>
        <begin position="1"/>
        <end position="96"/>
    </location>
</feature>
<dbReference type="GO" id="GO:0006221">
    <property type="term" value="P:pyrimidine nucleotide biosynthetic process"/>
    <property type="evidence" value="ECO:0007669"/>
    <property type="project" value="InterPro"/>
</dbReference>
<keyword evidence="5" id="KW-1185">Reference proteome</keyword>
<feature type="binding site" evidence="2">
    <location>
        <position position="227"/>
    </location>
    <ligand>
        <name>[2Fe-2S] cluster</name>
        <dbReference type="ChEBI" id="CHEBI:190135"/>
    </ligand>
</feature>
<dbReference type="GO" id="GO:0051537">
    <property type="term" value="F:2 iron, 2 sulfur cluster binding"/>
    <property type="evidence" value="ECO:0007669"/>
    <property type="project" value="UniProtKB-KW"/>
</dbReference>
<dbReference type="GO" id="GO:0046872">
    <property type="term" value="F:metal ion binding"/>
    <property type="evidence" value="ECO:0007669"/>
    <property type="project" value="UniProtKB-KW"/>
</dbReference>
<feature type="binding site" evidence="2">
    <location>
        <position position="224"/>
    </location>
    <ligand>
        <name>[2Fe-2S] cluster</name>
        <dbReference type="ChEBI" id="CHEBI:190135"/>
    </ligand>
</feature>
<keyword evidence="1" id="KW-0285">Flavoprotein</keyword>
<proteinExistence type="predicted"/>
<keyword evidence="2" id="KW-0411">Iron-sulfur</keyword>
<keyword evidence="1" id="KW-0274">FAD</keyword>
<feature type="binding site" evidence="1">
    <location>
        <begin position="63"/>
        <end position="65"/>
    </location>
    <ligand>
        <name>FAD</name>
        <dbReference type="ChEBI" id="CHEBI:57692"/>
    </ligand>
</feature>